<dbReference type="GO" id="GO:0004540">
    <property type="term" value="F:RNA nuclease activity"/>
    <property type="evidence" value="ECO:0007669"/>
    <property type="project" value="TreeGrafter"/>
</dbReference>
<reference evidence="3 4" key="1">
    <citation type="submission" date="2011-02" db="EMBL/GenBank/DDBJ databases">
        <title>The Genome Sequence of Sphaeroforma arctica JP610.</title>
        <authorList>
            <consortium name="The Broad Institute Genome Sequencing Platform"/>
            <person name="Russ C."/>
            <person name="Cuomo C."/>
            <person name="Young S.K."/>
            <person name="Zeng Q."/>
            <person name="Gargeya S."/>
            <person name="Alvarado L."/>
            <person name="Berlin A."/>
            <person name="Chapman S.B."/>
            <person name="Chen Z."/>
            <person name="Freedman E."/>
            <person name="Gellesch M."/>
            <person name="Goldberg J."/>
            <person name="Griggs A."/>
            <person name="Gujja S."/>
            <person name="Heilman E."/>
            <person name="Heiman D."/>
            <person name="Howarth C."/>
            <person name="Mehta T."/>
            <person name="Neiman D."/>
            <person name="Pearson M."/>
            <person name="Roberts A."/>
            <person name="Saif S."/>
            <person name="Shea T."/>
            <person name="Shenoy N."/>
            <person name="Sisk P."/>
            <person name="Stolte C."/>
            <person name="Sykes S."/>
            <person name="White J."/>
            <person name="Yandava C."/>
            <person name="Burger G."/>
            <person name="Gray M.W."/>
            <person name="Holland P.W.H."/>
            <person name="King N."/>
            <person name="Lang F.B.F."/>
            <person name="Roger A.J."/>
            <person name="Ruiz-Trillo I."/>
            <person name="Haas B."/>
            <person name="Nusbaum C."/>
            <person name="Birren B."/>
        </authorList>
    </citation>
    <scope>NUCLEOTIDE SEQUENCE [LARGE SCALE GENOMIC DNA]</scope>
    <source>
        <strain evidence="3 4">JP610</strain>
    </source>
</reference>
<protein>
    <submittedName>
        <fullName evidence="3">Uncharacterized protein</fullName>
    </submittedName>
</protein>
<dbReference type="Proteomes" id="UP000054560">
    <property type="component" value="Unassembled WGS sequence"/>
</dbReference>
<evidence type="ECO:0000256" key="2">
    <source>
        <dbReference type="ARBA" id="ARBA00023043"/>
    </source>
</evidence>
<name>A0A0L0G4G3_9EUKA</name>
<keyword evidence="2" id="KW-0040">ANK repeat</keyword>
<evidence type="ECO:0000256" key="1">
    <source>
        <dbReference type="ARBA" id="ARBA00022737"/>
    </source>
</evidence>
<evidence type="ECO:0000313" key="3">
    <source>
        <dbReference type="EMBL" id="KNC83982.1"/>
    </source>
</evidence>
<dbReference type="EMBL" id="KQ241797">
    <property type="protein sequence ID" value="KNC83982.1"/>
    <property type="molecule type" value="Genomic_DNA"/>
</dbReference>
<dbReference type="InterPro" id="IPR002110">
    <property type="entry name" value="Ankyrin_rpt"/>
</dbReference>
<accession>A0A0L0G4G3</accession>
<proteinExistence type="predicted"/>
<gene>
    <name evidence="3" type="ORF">SARC_03802</name>
</gene>
<dbReference type="SUPFAM" id="SSF48403">
    <property type="entry name" value="Ankyrin repeat"/>
    <property type="match status" value="1"/>
</dbReference>
<dbReference type="RefSeq" id="XP_014157884.1">
    <property type="nucleotide sequence ID" value="XM_014302409.1"/>
</dbReference>
<dbReference type="AlphaFoldDB" id="A0A0L0G4G3"/>
<dbReference type="InterPro" id="IPR036770">
    <property type="entry name" value="Ankyrin_rpt-contain_sf"/>
</dbReference>
<organism evidence="3 4">
    <name type="scientific">Sphaeroforma arctica JP610</name>
    <dbReference type="NCBI Taxonomy" id="667725"/>
    <lineage>
        <taxon>Eukaryota</taxon>
        <taxon>Ichthyosporea</taxon>
        <taxon>Ichthyophonida</taxon>
        <taxon>Sphaeroforma</taxon>
    </lineage>
</organism>
<dbReference type="PANTHER" id="PTHR24141">
    <property type="entry name" value="2-5A-DEPENDENT RIBONUCLEASE"/>
    <property type="match status" value="1"/>
</dbReference>
<dbReference type="SMART" id="SM00248">
    <property type="entry name" value="ANK"/>
    <property type="match status" value="3"/>
</dbReference>
<keyword evidence="4" id="KW-1185">Reference proteome</keyword>
<dbReference type="OrthoDB" id="194358at2759"/>
<dbReference type="GO" id="GO:0003723">
    <property type="term" value="F:RNA binding"/>
    <property type="evidence" value="ECO:0007669"/>
    <property type="project" value="TreeGrafter"/>
</dbReference>
<dbReference type="GeneID" id="25904306"/>
<evidence type="ECO:0000313" key="4">
    <source>
        <dbReference type="Proteomes" id="UP000054560"/>
    </source>
</evidence>
<dbReference type="PANTHER" id="PTHR24141:SF1">
    <property type="entry name" value="2-5A-DEPENDENT RIBONUCLEASE"/>
    <property type="match status" value="1"/>
</dbReference>
<dbReference type="GO" id="GO:0006396">
    <property type="term" value="P:RNA processing"/>
    <property type="evidence" value="ECO:0007669"/>
    <property type="project" value="TreeGrafter"/>
</dbReference>
<keyword evidence="1" id="KW-0677">Repeat</keyword>
<sequence>MFTLYKLSHAPGTSDRTHLLELVKDPEIVWDVDTLCGESQVTMLWHTIERRDTEMARLLIEKGACVDYANDCGRYTSNSCEMVDLLLEKRACVDTIDVNGNSPLYSILEKRCEKCTLAILKTGAKPVDKPHSITNLKRALNWENVSVDVVRILLQRGADVRNLKFKFKSNYTPVEMDVARLLFQMGNMSEDDLTDNPGHHRLLRI</sequence>
<dbReference type="Gene3D" id="1.25.40.20">
    <property type="entry name" value="Ankyrin repeat-containing domain"/>
    <property type="match status" value="1"/>
</dbReference>